<organism evidence="1 2">
    <name type="scientific">Candidatus Thermofonsia Clade 3 bacterium</name>
    <dbReference type="NCBI Taxonomy" id="2364212"/>
    <lineage>
        <taxon>Bacteria</taxon>
        <taxon>Bacillati</taxon>
        <taxon>Chloroflexota</taxon>
        <taxon>Candidatus Thermofontia</taxon>
        <taxon>Candidatus Thermofonsia Clade 3</taxon>
    </lineage>
</organism>
<dbReference type="EMBL" id="PGTN01000748">
    <property type="protein sequence ID" value="PJF45793.1"/>
    <property type="molecule type" value="Genomic_DNA"/>
</dbReference>
<feature type="non-terminal residue" evidence="1">
    <location>
        <position position="159"/>
    </location>
</feature>
<sequence length="159" mass="17797">LDDAHFPTGYANGALRNAPARLHRQSIVCQTIDCAPGSKVTIGPDRLRRPSPPEPTELERLILQSGRAAPQRIFTDDRLLGVFAARLDGSAAVEMLDLSDRVIEDALEWTPPAGKWRLYILHLSRNFGARRDYINMLDAESCRVLIDAVYEPHYARYAA</sequence>
<proteinExistence type="predicted"/>
<comment type="caution">
    <text evidence="1">The sequence shown here is derived from an EMBL/GenBank/DDBJ whole genome shotgun (WGS) entry which is preliminary data.</text>
</comment>
<feature type="non-terminal residue" evidence="1">
    <location>
        <position position="1"/>
    </location>
</feature>
<name>A0A2M8Q7N2_9CHLR</name>
<dbReference type="Proteomes" id="UP000230790">
    <property type="component" value="Unassembled WGS sequence"/>
</dbReference>
<protein>
    <submittedName>
        <fullName evidence="1">Uncharacterized protein</fullName>
    </submittedName>
</protein>
<evidence type="ECO:0000313" key="1">
    <source>
        <dbReference type="EMBL" id="PJF45793.1"/>
    </source>
</evidence>
<dbReference type="AlphaFoldDB" id="A0A2M8Q7N2"/>
<gene>
    <name evidence="1" type="ORF">CUN48_17085</name>
</gene>
<evidence type="ECO:0000313" key="2">
    <source>
        <dbReference type="Proteomes" id="UP000230790"/>
    </source>
</evidence>
<reference evidence="1 2" key="1">
    <citation type="submission" date="2017-11" db="EMBL/GenBank/DDBJ databases">
        <title>Evolution of Phototrophy in the Chloroflexi Phylum Driven by Horizontal Gene Transfer.</title>
        <authorList>
            <person name="Ward L.M."/>
            <person name="Hemp J."/>
            <person name="Shih P.M."/>
            <person name="Mcglynn S.E."/>
            <person name="Fischer W."/>
        </authorList>
    </citation>
    <scope>NUCLEOTIDE SEQUENCE [LARGE SCALE GENOMIC DNA]</scope>
    <source>
        <strain evidence="1">JP3_7</strain>
    </source>
</reference>
<accession>A0A2M8Q7N2</accession>